<keyword evidence="6 7" id="KW-0472">Membrane</keyword>
<protein>
    <submittedName>
        <fullName evidence="9">Glycosyltransferase</fullName>
    </submittedName>
</protein>
<evidence type="ECO:0000256" key="2">
    <source>
        <dbReference type="ARBA" id="ARBA00022676"/>
    </source>
</evidence>
<dbReference type="InterPro" id="IPR050256">
    <property type="entry name" value="Glycosyltransferase_2"/>
</dbReference>
<dbReference type="OrthoDB" id="9802649at2"/>
<gene>
    <name evidence="9" type="ORF">HFN_2054</name>
</gene>
<comment type="caution">
    <text evidence="9">The sequence shown here is derived from an EMBL/GenBank/DDBJ whole genome shotgun (WGS) entry which is preliminary data.</text>
</comment>
<comment type="subcellular location">
    <subcellularLocation>
        <location evidence="1">Membrane</location>
        <topology evidence="1">Multi-pass membrane protein</topology>
    </subcellularLocation>
</comment>
<keyword evidence="5 7" id="KW-1133">Transmembrane helix</keyword>
<proteinExistence type="predicted"/>
<evidence type="ECO:0000313" key="9">
    <source>
        <dbReference type="EMBL" id="GAD18642.1"/>
    </source>
</evidence>
<accession>T1DVK9</accession>
<feature type="transmembrane region" description="Helical" evidence="7">
    <location>
        <begin position="351"/>
        <end position="379"/>
    </location>
</feature>
<keyword evidence="2" id="KW-0328">Glycosyltransferase</keyword>
<keyword evidence="4 7" id="KW-0812">Transmembrane</keyword>
<dbReference type="eggNOG" id="COG1215">
    <property type="taxonomic scope" value="Bacteria"/>
</dbReference>
<evidence type="ECO:0000256" key="4">
    <source>
        <dbReference type="ARBA" id="ARBA00022692"/>
    </source>
</evidence>
<dbReference type="RefSeq" id="WP_023947403.1">
    <property type="nucleotide sequence ID" value="NZ_BASD01000009.1"/>
</dbReference>
<dbReference type="Gene3D" id="3.90.550.10">
    <property type="entry name" value="Spore Coat Polysaccharide Biosynthesis Protein SpsA, Chain A"/>
    <property type="match status" value="1"/>
</dbReference>
<dbReference type="GO" id="GO:0005886">
    <property type="term" value="C:plasma membrane"/>
    <property type="evidence" value="ECO:0007669"/>
    <property type="project" value="TreeGrafter"/>
</dbReference>
<evidence type="ECO:0000256" key="5">
    <source>
        <dbReference type="ARBA" id="ARBA00022989"/>
    </source>
</evidence>
<dbReference type="EMBL" id="BASD01000009">
    <property type="protein sequence ID" value="GAD18642.1"/>
    <property type="molecule type" value="Genomic_DNA"/>
</dbReference>
<dbReference type="PANTHER" id="PTHR48090">
    <property type="entry name" value="UNDECAPRENYL-PHOSPHATE 4-DEOXY-4-FORMAMIDO-L-ARABINOSE TRANSFERASE-RELATED"/>
    <property type="match status" value="1"/>
</dbReference>
<evidence type="ECO:0000313" key="10">
    <source>
        <dbReference type="Proteomes" id="UP000018143"/>
    </source>
</evidence>
<dbReference type="InterPro" id="IPR001173">
    <property type="entry name" value="Glyco_trans_2-like"/>
</dbReference>
<dbReference type="PANTHER" id="PTHR48090:SF1">
    <property type="entry name" value="PROPHAGE BACTOPRENOL GLUCOSYL TRANSFERASE HOMOLOG"/>
    <property type="match status" value="1"/>
</dbReference>
<dbReference type="Proteomes" id="UP000018143">
    <property type="component" value="Unassembled WGS sequence"/>
</dbReference>
<evidence type="ECO:0000256" key="6">
    <source>
        <dbReference type="ARBA" id="ARBA00023136"/>
    </source>
</evidence>
<keyword evidence="3 9" id="KW-0808">Transferase</keyword>
<dbReference type="InterPro" id="IPR029044">
    <property type="entry name" value="Nucleotide-diphossugar_trans"/>
</dbReference>
<dbReference type="CDD" id="cd04187">
    <property type="entry name" value="DPM1_like_bac"/>
    <property type="match status" value="1"/>
</dbReference>
<dbReference type="GO" id="GO:0016757">
    <property type="term" value="F:glycosyltransferase activity"/>
    <property type="evidence" value="ECO:0007669"/>
    <property type="project" value="UniProtKB-KW"/>
</dbReference>
<sequence>MKKHSNKALRVAIKLKVVPKLAIVVPCYNEQEIIETTYHTLNAKLQRLIDSCLIQEDSFCIFVDDGSKDSTWSILERLISPQTPTNQTLTKEQAHKIQNLHTQTKAHNDENNYFGVYSLGYNDSFNFDSNSYSPPPKRVKSNNNIIESKPISNVALKLCTNRGHQNALLAGLNFAYQRCDCVISIDGDLQQDEEKIDEFIQKFVSGADIVFGIRNDRATDSVFKKYTALGFYKIMHLMGIEIIKNHADYRLLSQKALQSLRQYNESNLFLRGIIAQMGLKQDKVYFDVKQRLAGTSKYSLKKMLSFAWNGITSFSITPLRIVSVLGVLFFMVSACFGGYVLFIKIFTTKAIYGWASTLILMCFFSGVQLLSLGIMGEYIGKIYLESKKRPRYFIEEVISDSRS</sequence>
<name>T1DVK9_9HELI</name>
<feature type="transmembrane region" description="Helical" evidence="7">
    <location>
        <begin position="321"/>
        <end position="345"/>
    </location>
</feature>
<feature type="domain" description="Glycosyltransferase 2-like" evidence="8">
    <location>
        <begin position="160"/>
        <end position="259"/>
    </location>
</feature>
<evidence type="ECO:0000256" key="7">
    <source>
        <dbReference type="SAM" id="Phobius"/>
    </source>
</evidence>
<reference evidence="9 10" key="1">
    <citation type="journal article" date="2013" name="Genome Announc.">
        <title>Draft Genome Sequence of Helicobacter fennelliae Strain MRY12-0050, Isolated from a Bacteremia Patient.</title>
        <authorList>
            <person name="Rimbara E."/>
            <person name="Matsui M."/>
            <person name="Mori S."/>
            <person name="Suzuki S."/>
            <person name="Suzuki M."/>
            <person name="Kim H."/>
            <person name="Sekizuka T."/>
            <person name="Kuroda M."/>
            <person name="Shibayama K."/>
        </authorList>
    </citation>
    <scope>NUCLEOTIDE SEQUENCE [LARGE SCALE GENOMIC DNA]</scope>
    <source>
        <strain evidence="9 10">MRY12-0050</strain>
    </source>
</reference>
<feature type="domain" description="Glycosyltransferase 2-like" evidence="8">
    <location>
        <begin position="23"/>
        <end position="83"/>
    </location>
</feature>
<dbReference type="SUPFAM" id="SSF53448">
    <property type="entry name" value="Nucleotide-diphospho-sugar transferases"/>
    <property type="match status" value="1"/>
</dbReference>
<evidence type="ECO:0000256" key="1">
    <source>
        <dbReference type="ARBA" id="ARBA00004141"/>
    </source>
</evidence>
<dbReference type="AlphaFoldDB" id="T1DVK9"/>
<dbReference type="STRING" id="1325130.HFN_2054"/>
<evidence type="ECO:0000259" key="8">
    <source>
        <dbReference type="Pfam" id="PF00535"/>
    </source>
</evidence>
<keyword evidence="10" id="KW-1185">Reference proteome</keyword>
<organism evidence="9 10">
    <name type="scientific">Helicobacter fennelliae MRY12-0050</name>
    <dbReference type="NCBI Taxonomy" id="1325130"/>
    <lineage>
        <taxon>Bacteria</taxon>
        <taxon>Pseudomonadati</taxon>
        <taxon>Campylobacterota</taxon>
        <taxon>Epsilonproteobacteria</taxon>
        <taxon>Campylobacterales</taxon>
        <taxon>Helicobacteraceae</taxon>
        <taxon>Helicobacter</taxon>
    </lineage>
</organism>
<dbReference type="eggNOG" id="COG0463">
    <property type="taxonomic scope" value="Bacteria"/>
</dbReference>
<evidence type="ECO:0000256" key="3">
    <source>
        <dbReference type="ARBA" id="ARBA00022679"/>
    </source>
</evidence>
<dbReference type="Pfam" id="PF00535">
    <property type="entry name" value="Glycos_transf_2"/>
    <property type="match status" value="2"/>
</dbReference>